<feature type="domain" description="Cytochrome b561" evidence="8">
    <location>
        <begin position="6"/>
        <end position="123"/>
    </location>
</feature>
<keyword evidence="2" id="KW-0813">Transport</keyword>
<dbReference type="AlphaFoldDB" id="A0AAJ0DHM5"/>
<dbReference type="Proteomes" id="UP001271007">
    <property type="component" value="Unassembled WGS sequence"/>
</dbReference>
<dbReference type="PANTHER" id="PTHR47797">
    <property type="entry name" value="DEHYDROGENASE, PUTATIVE (AFU_ORTHOLOGUE AFUA_8G05805)-RELATED"/>
    <property type="match status" value="1"/>
</dbReference>
<sequence>MDVWLLHGLLATVAILIIFPIGILRYRYTFTNAWLSHTTLQSFGLAFTLIDTATGLMRGRDYMQMHQSAGLILTVLLLSQLCLGHTTRNAHVDGVARRYIGWAHLVQGCSCLAVGWFSVVTGLVLAGHKSAFIILVGLSSAAEVTAIPVILGSTRWRRFGYIAITDDKEANSSCSAC</sequence>
<evidence type="ECO:0000256" key="1">
    <source>
        <dbReference type="ARBA" id="ARBA00004370"/>
    </source>
</evidence>
<evidence type="ECO:0000256" key="2">
    <source>
        <dbReference type="ARBA" id="ARBA00022448"/>
    </source>
</evidence>
<dbReference type="InterPro" id="IPR006593">
    <property type="entry name" value="Cyt_b561/ferric_Rdtase_TM"/>
</dbReference>
<proteinExistence type="predicted"/>
<dbReference type="SMART" id="SM00665">
    <property type="entry name" value="B561"/>
    <property type="match status" value="1"/>
</dbReference>
<evidence type="ECO:0000256" key="5">
    <source>
        <dbReference type="ARBA" id="ARBA00022989"/>
    </source>
</evidence>
<keyword evidence="4" id="KW-0249">Electron transport</keyword>
<dbReference type="GO" id="GO:0016020">
    <property type="term" value="C:membrane"/>
    <property type="evidence" value="ECO:0007669"/>
    <property type="project" value="UniProtKB-SubCell"/>
</dbReference>
<feature type="transmembrane region" description="Helical" evidence="7">
    <location>
        <begin position="131"/>
        <end position="151"/>
    </location>
</feature>
<comment type="caution">
    <text evidence="9">The sequence shown here is derived from an EMBL/GenBank/DDBJ whole genome shotgun (WGS) entry which is preliminary data.</text>
</comment>
<accession>A0AAJ0DHM5</accession>
<evidence type="ECO:0000256" key="7">
    <source>
        <dbReference type="SAM" id="Phobius"/>
    </source>
</evidence>
<evidence type="ECO:0000256" key="6">
    <source>
        <dbReference type="ARBA" id="ARBA00023136"/>
    </source>
</evidence>
<dbReference type="PANTHER" id="PTHR47797:SF3">
    <property type="entry name" value="CYTOCHROME B561 DOMAIN-CONTAINING PROTEIN"/>
    <property type="match status" value="1"/>
</dbReference>
<evidence type="ECO:0000259" key="8">
    <source>
        <dbReference type="SMART" id="SM00665"/>
    </source>
</evidence>
<gene>
    <name evidence="9" type="ORF">LTR09_008176</name>
</gene>
<reference evidence="9" key="1">
    <citation type="submission" date="2023-04" db="EMBL/GenBank/DDBJ databases">
        <title>Black Yeasts Isolated from many extreme environments.</title>
        <authorList>
            <person name="Coleine C."/>
            <person name="Stajich J.E."/>
            <person name="Selbmann L."/>
        </authorList>
    </citation>
    <scope>NUCLEOTIDE SEQUENCE</scope>
    <source>
        <strain evidence="9">CCFEE 5312</strain>
    </source>
</reference>
<evidence type="ECO:0000256" key="3">
    <source>
        <dbReference type="ARBA" id="ARBA00022692"/>
    </source>
</evidence>
<feature type="transmembrane region" description="Helical" evidence="7">
    <location>
        <begin position="6"/>
        <end position="26"/>
    </location>
</feature>
<dbReference type="EMBL" id="JAWDJX010000031">
    <property type="protein sequence ID" value="KAK3050537.1"/>
    <property type="molecule type" value="Genomic_DNA"/>
</dbReference>
<name>A0AAJ0DHM5_9PEZI</name>
<dbReference type="Gene3D" id="1.20.120.1770">
    <property type="match status" value="1"/>
</dbReference>
<feature type="transmembrane region" description="Helical" evidence="7">
    <location>
        <begin position="69"/>
        <end position="87"/>
    </location>
</feature>
<feature type="transmembrane region" description="Helical" evidence="7">
    <location>
        <begin position="38"/>
        <end position="57"/>
    </location>
</feature>
<evidence type="ECO:0000256" key="4">
    <source>
        <dbReference type="ARBA" id="ARBA00022982"/>
    </source>
</evidence>
<evidence type="ECO:0000313" key="9">
    <source>
        <dbReference type="EMBL" id="KAK3050537.1"/>
    </source>
</evidence>
<comment type="subcellular location">
    <subcellularLocation>
        <location evidence="1">Membrane</location>
    </subcellularLocation>
</comment>
<keyword evidence="6 7" id="KW-0472">Membrane</keyword>
<keyword evidence="10" id="KW-1185">Reference proteome</keyword>
<organism evidence="9 10">
    <name type="scientific">Extremus antarcticus</name>
    <dbReference type="NCBI Taxonomy" id="702011"/>
    <lineage>
        <taxon>Eukaryota</taxon>
        <taxon>Fungi</taxon>
        <taxon>Dikarya</taxon>
        <taxon>Ascomycota</taxon>
        <taxon>Pezizomycotina</taxon>
        <taxon>Dothideomycetes</taxon>
        <taxon>Dothideomycetidae</taxon>
        <taxon>Mycosphaerellales</taxon>
        <taxon>Extremaceae</taxon>
        <taxon>Extremus</taxon>
    </lineage>
</organism>
<protein>
    <recommendedName>
        <fullName evidence="8">Cytochrome b561 domain-containing protein</fullName>
    </recommendedName>
</protein>
<feature type="transmembrane region" description="Helical" evidence="7">
    <location>
        <begin position="99"/>
        <end position="125"/>
    </location>
</feature>
<keyword evidence="3 7" id="KW-0812">Transmembrane</keyword>
<evidence type="ECO:0000313" key="10">
    <source>
        <dbReference type="Proteomes" id="UP001271007"/>
    </source>
</evidence>
<keyword evidence="5 7" id="KW-1133">Transmembrane helix</keyword>